<proteinExistence type="predicted"/>
<evidence type="ECO:0000313" key="4">
    <source>
        <dbReference type="Proteomes" id="UP000077177"/>
    </source>
</evidence>
<dbReference type="InterPro" id="IPR050218">
    <property type="entry name" value="LptD"/>
</dbReference>
<dbReference type="Proteomes" id="UP000077177">
    <property type="component" value="Chromosome"/>
</dbReference>
<keyword evidence="4" id="KW-1185">Reference proteome</keyword>
<dbReference type="GO" id="GO:1990351">
    <property type="term" value="C:transporter complex"/>
    <property type="evidence" value="ECO:0007669"/>
    <property type="project" value="TreeGrafter"/>
</dbReference>
<dbReference type="PANTHER" id="PTHR30189">
    <property type="entry name" value="LPS-ASSEMBLY PROTEIN"/>
    <property type="match status" value="1"/>
</dbReference>
<reference evidence="3 4" key="2">
    <citation type="journal article" date="2016" name="Int. J. Syst. Evol. Microbiol.">
        <title>Flavisolibacter tropicus sp. nov., isolated from tropical soil.</title>
        <authorList>
            <person name="Lee J.J."/>
            <person name="Kang M.S."/>
            <person name="Kim G.S."/>
            <person name="Lee C.S."/>
            <person name="Lim S."/>
            <person name="Lee J."/>
            <person name="Roh S.H."/>
            <person name="Kang H."/>
            <person name="Ha J.M."/>
            <person name="Bae S."/>
            <person name="Jung H.Y."/>
            <person name="Kim M.K."/>
        </authorList>
    </citation>
    <scope>NUCLEOTIDE SEQUENCE [LARGE SCALE GENOMIC DNA]</scope>
    <source>
        <strain evidence="3 4">LCS9</strain>
    </source>
</reference>
<protein>
    <recommendedName>
        <fullName evidence="2">LPS-assembly protein LptD central domain-containing protein</fullName>
    </recommendedName>
</protein>
<organism evidence="3 4">
    <name type="scientific">Flavisolibacter tropicus</name>
    <dbReference type="NCBI Taxonomy" id="1492898"/>
    <lineage>
        <taxon>Bacteria</taxon>
        <taxon>Pseudomonadati</taxon>
        <taxon>Bacteroidota</taxon>
        <taxon>Chitinophagia</taxon>
        <taxon>Chitinophagales</taxon>
        <taxon>Chitinophagaceae</taxon>
        <taxon>Flavisolibacter</taxon>
    </lineage>
</organism>
<dbReference type="KEGG" id="fla:SY85_00195"/>
<feature type="region of interest" description="Disordered" evidence="1">
    <location>
        <begin position="767"/>
        <end position="791"/>
    </location>
</feature>
<gene>
    <name evidence="3" type="ORF">SY85_00195</name>
</gene>
<dbReference type="GO" id="GO:0009279">
    <property type="term" value="C:cell outer membrane"/>
    <property type="evidence" value="ECO:0007669"/>
    <property type="project" value="TreeGrafter"/>
</dbReference>
<accession>A0A172TQ30</accession>
<evidence type="ECO:0000259" key="2">
    <source>
        <dbReference type="Pfam" id="PF19838"/>
    </source>
</evidence>
<dbReference type="PANTHER" id="PTHR30189:SF1">
    <property type="entry name" value="LPS-ASSEMBLY PROTEIN LPTD"/>
    <property type="match status" value="1"/>
</dbReference>
<dbReference type="Pfam" id="PF19838">
    <property type="entry name" value="LptD_2"/>
    <property type="match status" value="1"/>
</dbReference>
<name>A0A172TQ30_9BACT</name>
<sequence length="927" mass="104564">MMGFRKFSLKWNVLTMLILALFFALTHQSKALGIYKKLIYTSLTSDTTKPISRLLKDTTKLPSRKDTIPGKRDSIPAKRDTSLKKGIDTTLNRIDSLNQVTTDTFSLRLSKDTLDAPVNYEAEDSAVILAQEKKVILYGKTKTTYKDVTLTAPKVELNQATGEVTAFNDKDSLGQVLTRAKFAQGDNQFESDTISFNFKTQKGLTRNTFTKQDEMFVHGETIKKVNANTLFIKRGDFTTCNLDEPHFAFRTNKMKVVNNKVAITGPVHPEFEGVPVPIYLPFGFYPLSRGRHSGFLPPQFVTNEEFGLGLEGLGYYKVLNDYYDVTLRGNIYSYGGWSASLIPTYRVRYRFSGAMNLSLQSTKFNFKGDPDYSKFNTFMINWSHSVDSKARPGTSFSANVNAGSTRYNELLPNNALRNFQNQLSSSIAYSKSWAGKPYNLTLSANHNQNNATRLVNLILPDAGFTVNTLYPFQRKEAVGAPKWYEKLGIGYNGTARNQVSFYDTALSGKQLLDTLLAGASHRIPINLSLPSLGPLLVAPFVSYEEQWMMRQGTLKFDPVEQDIDTAFTKGFYTDRRMSFGVSLNTNIYGTYNFKNSKVKAIRHVIRPTFSFNYSPSFSGRYFDSLPYTDSSGIKHRIDYSKLAVGGNIYSGYSNVEFGGISFGFDNSLEMKLRPKKGSSDSTDRKVRLIDGFGFSSNYNFLADSLKLGDFNLYLRSTLFDKVNLTATANLTPYKTDSVGQRLNQYYFGDGHFQPGRFTAGSISLSTSFKSKPRDPDKAQETVNTGRPINDPMLLGDQQRLQEYMRRNPSEFVDFNIPWDISIDFAANFASVPLPNYTGFRTQFNATTSLRSSFSLTPKWNFTTNGYFNFQSMKVEAVSMSINRDMHCWQMSIGIQKGLYSSFSISINPKSSLLQDLRINRTRTFSNF</sequence>
<reference evidence="4" key="1">
    <citation type="submission" date="2015-01" db="EMBL/GenBank/DDBJ databases">
        <title>Flavisolibacter sp./LCS9/ whole genome sequencing.</title>
        <authorList>
            <person name="Kim M.K."/>
            <person name="Srinivasan S."/>
            <person name="Lee J.-J."/>
        </authorList>
    </citation>
    <scope>NUCLEOTIDE SEQUENCE [LARGE SCALE GENOMIC DNA]</scope>
    <source>
        <strain evidence="4">LCS9</strain>
    </source>
</reference>
<feature type="domain" description="LPS-assembly protein LptD central" evidence="2">
    <location>
        <begin position="263"/>
        <end position="733"/>
    </location>
</feature>
<dbReference type="EMBL" id="CP011390">
    <property type="protein sequence ID" value="ANE49155.1"/>
    <property type="molecule type" value="Genomic_DNA"/>
</dbReference>
<evidence type="ECO:0000313" key="3">
    <source>
        <dbReference type="EMBL" id="ANE49155.1"/>
    </source>
</evidence>
<dbReference type="STRING" id="1492898.SY85_00195"/>
<dbReference type="InterPro" id="IPR045659">
    <property type="entry name" value="LptD_2"/>
</dbReference>
<evidence type="ECO:0000256" key="1">
    <source>
        <dbReference type="SAM" id="MobiDB-lite"/>
    </source>
</evidence>
<dbReference type="AlphaFoldDB" id="A0A172TQ30"/>